<keyword evidence="2" id="KW-1185">Reference proteome</keyword>
<evidence type="ECO:0000313" key="2">
    <source>
        <dbReference type="Proteomes" id="UP001432027"/>
    </source>
</evidence>
<proteinExistence type="predicted"/>
<name>A0AAV5UHS4_9BILA</name>
<evidence type="ECO:0000313" key="1">
    <source>
        <dbReference type="EMBL" id="GMT05800.1"/>
    </source>
</evidence>
<feature type="non-terminal residue" evidence="1">
    <location>
        <position position="1"/>
    </location>
</feature>
<dbReference type="Proteomes" id="UP001432027">
    <property type="component" value="Unassembled WGS sequence"/>
</dbReference>
<comment type="caution">
    <text evidence="1">The sequence shown here is derived from an EMBL/GenBank/DDBJ whole genome shotgun (WGS) entry which is preliminary data.</text>
</comment>
<dbReference type="AlphaFoldDB" id="A0AAV5UHS4"/>
<sequence>SFCSFSLKSISMMGGSGSFFFGDSGATVVGLQSTAGRAWTIVVNLVYTWLGGRPDPYNLSSSSLGAFPLPSTTLLWAVSTFSSSSFDWALALPTASSSKSNEIRVVSRMAKWNLDG</sequence>
<protein>
    <submittedName>
        <fullName evidence="1">Uncharacterized protein</fullName>
    </submittedName>
</protein>
<organism evidence="1 2">
    <name type="scientific">Pristionchus entomophagus</name>
    <dbReference type="NCBI Taxonomy" id="358040"/>
    <lineage>
        <taxon>Eukaryota</taxon>
        <taxon>Metazoa</taxon>
        <taxon>Ecdysozoa</taxon>
        <taxon>Nematoda</taxon>
        <taxon>Chromadorea</taxon>
        <taxon>Rhabditida</taxon>
        <taxon>Rhabditina</taxon>
        <taxon>Diplogasteromorpha</taxon>
        <taxon>Diplogasteroidea</taxon>
        <taxon>Neodiplogasteridae</taxon>
        <taxon>Pristionchus</taxon>
    </lineage>
</organism>
<gene>
    <name evidence="1" type="ORF">PENTCL1PPCAC_27974</name>
</gene>
<reference evidence="1" key="1">
    <citation type="submission" date="2023-10" db="EMBL/GenBank/DDBJ databases">
        <title>Genome assembly of Pristionchus species.</title>
        <authorList>
            <person name="Yoshida K."/>
            <person name="Sommer R.J."/>
        </authorList>
    </citation>
    <scope>NUCLEOTIDE SEQUENCE</scope>
    <source>
        <strain evidence="1">RS0144</strain>
    </source>
</reference>
<dbReference type="EMBL" id="BTSX01000006">
    <property type="protein sequence ID" value="GMT05800.1"/>
    <property type="molecule type" value="Genomic_DNA"/>
</dbReference>
<accession>A0AAV5UHS4</accession>